<evidence type="ECO:0000313" key="1">
    <source>
        <dbReference type="EMBL" id="EFQ31707.1"/>
    </source>
</evidence>
<dbReference type="EMBL" id="GG697357">
    <property type="protein sequence ID" value="EFQ31707.1"/>
    <property type="molecule type" value="Genomic_DNA"/>
</dbReference>
<dbReference type="Proteomes" id="UP000008782">
    <property type="component" value="Unassembled WGS sequence"/>
</dbReference>
<proteinExistence type="predicted"/>
<reference evidence="2" key="1">
    <citation type="journal article" date="2012" name="Nat. Genet.">
        <title>Lifestyle transitions in plant pathogenic Colletotrichum fungi deciphered by genome and transcriptome analyses.</title>
        <authorList>
            <person name="O'Connell R.J."/>
            <person name="Thon M.R."/>
            <person name="Hacquard S."/>
            <person name="Amyotte S.G."/>
            <person name="Kleemann J."/>
            <person name="Torres M.F."/>
            <person name="Damm U."/>
            <person name="Buiate E.A."/>
            <person name="Epstein L."/>
            <person name="Alkan N."/>
            <person name="Altmueller J."/>
            <person name="Alvarado-Balderrama L."/>
            <person name="Bauser C.A."/>
            <person name="Becker C."/>
            <person name="Birren B.W."/>
            <person name="Chen Z."/>
            <person name="Choi J."/>
            <person name="Crouch J.A."/>
            <person name="Duvick J.P."/>
            <person name="Farman M.A."/>
            <person name="Gan P."/>
            <person name="Heiman D."/>
            <person name="Henrissat B."/>
            <person name="Howard R.J."/>
            <person name="Kabbage M."/>
            <person name="Koch C."/>
            <person name="Kracher B."/>
            <person name="Kubo Y."/>
            <person name="Law A.D."/>
            <person name="Lebrun M.-H."/>
            <person name="Lee Y.-H."/>
            <person name="Miyara I."/>
            <person name="Moore N."/>
            <person name="Neumann U."/>
            <person name="Nordstroem K."/>
            <person name="Panaccione D.G."/>
            <person name="Panstruga R."/>
            <person name="Place M."/>
            <person name="Proctor R.H."/>
            <person name="Prusky D."/>
            <person name="Rech G."/>
            <person name="Reinhardt R."/>
            <person name="Rollins J.A."/>
            <person name="Rounsley S."/>
            <person name="Schardl C.L."/>
            <person name="Schwartz D.C."/>
            <person name="Shenoy N."/>
            <person name="Shirasu K."/>
            <person name="Sikhakolli U.R."/>
            <person name="Stueber K."/>
            <person name="Sukno S.A."/>
            <person name="Sweigard J.A."/>
            <person name="Takano Y."/>
            <person name="Takahara H."/>
            <person name="Trail F."/>
            <person name="van der Does H.C."/>
            <person name="Voll L.M."/>
            <person name="Will I."/>
            <person name="Young S."/>
            <person name="Zeng Q."/>
            <person name="Zhang J."/>
            <person name="Zhou S."/>
            <person name="Dickman M.B."/>
            <person name="Schulze-Lefert P."/>
            <person name="Ver Loren van Themaat E."/>
            <person name="Ma L.-J."/>
            <person name="Vaillancourt L.J."/>
        </authorList>
    </citation>
    <scope>NUCLEOTIDE SEQUENCE [LARGE SCALE GENOMIC DNA]</scope>
    <source>
        <strain evidence="2">M1.001 / M2 / FGSC 10212</strain>
    </source>
</reference>
<evidence type="ECO:0000313" key="2">
    <source>
        <dbReference type="Proteomes" id="UP000008782"/>
    </source>
</evidence>
<dbReference type="RefSeq" id="XP_008095727.1">
    <property type="nucleotide sequence ID" value="XM_008097536.1"/>
</dbReference>
<dbReference type="HOGENOM" id="CLU_2831063_0_0_1"/>
<dbReference type="AlphaFoldDB" id="E3QLG9"/>
<accession>E3QLG9</accession>
<organism evidence="2">
    <name type="scientific">Colletotrichum graminicola (strain M1.001 / M2 / FGSC 10212)</name>
    <name type="common">Maize anthracnose fungus</name>
    <name type="synonym">Glomerella graminicola</name>
    <dbReference type="NCBI Taxonomy" id="645133"/>
    <lineage>
        <taxon>Eukaryota</taxon>
        <taxon>Fungi</taxon>
        <taxon>Dikarya</taxon>
        <taxon>Ascomycota</taxon>
        <taxon>Pezizomycotina</taxon>
        <taxon>Sordariomycetes</taxon>
        <taxon>Hypocreomycetidae</taxon>
        <taxon>Glomerellales</taxon>
        <taxon>Glomerellaceae</taxon>
        <taxon>Colletotrichum</taxon>
        <taxon>Colletotrichum graminicola species complex</taxon>
    </lineage>
</organism>
<dbReference type="GeneID" id="24412047"/>
<gene>
    <name evidence="1" type="ORF">GLRG_06682</name>
</gene>
<dbReference type="VEuPathDB" id="FungiDB:GLRG_06682"/>
<keyword evidence="2" id="KW-1185">Reference proteome</keyword>
<name>E3QLG9_COLGM</name>
<protein>
    <submittedName>
        <fullName evidence="1">Uncharacterized protein</fullName>
    </submittedName>
</protein>
<sequence length="66" mass="6937">MQVDAARTGLELSGSAIICMATMQTVENTQSAIVRITSTVGLVQLNLEELQFSSGICACQNEGVCT</sequence>